<feature type="domain" description="UBC core" evidence="1">
    <location>
        <begin position="3"/>
        <end position="149"/>
    </location>
</feature>
<dbReference type="Pfam" id="PF00179">
    <property type="entry name" value="UQ_con"/>
    <property type="match status" value="1"/>
</dbReference>
<protein>
    <submittedName>
        <fullName evidence="2">Putative ubiquitin-conjugating enzyme E2 N (Trinotate prediction)</fullName>
    </submittedName>
</protein>
<dbReference type="FunFam" id="3.10.110.10:FF:000110">
    <property type="entry name" value="Ubiquitin-conjugating enzyme family protein"/>
    <property type="match status" value="1"/>
</dbReference>
<name>A0A6B2G2C8_MYXSQ</name>
<dbReference type="SMART" id="SM00212">
    <property type="entry name" value="UBCc"/>
    <property type="match status" value="1"/>
</dbReference>
<accession>A0A6B2G2C8</accession>
<organism evidence="2">
    <name type="scientific">Myxobolus squamalis</name>
    <name type="common">Myxosporean</name>
    <dbReference type="NCBI Taxonomy" id="59785"/>
    <lineage>
        <taxon>Eukaryota</taxon>
        <taxon>Metazoa</taxon>
        <taxon>Cnidaria</taxon>
        <taxon>Myxozoa</taxon>
        <taxon>Myxosporea</taxon>
        <taxon>Bivalvulida</taxon>
        <taxon>Platysporina</taxon>
        <taxon>Myxobolidae</taxon>
        <taxon>Myxobolus</taxon>
    </lineage>
</organism>
<evidence type="ECO:0000259" key="1">
    <source>
        <dbReference type="PROSITE" id="PS50127"/>
    </source>
</evidence>
<dbReference type="InterPro" id="IPR000608">
    <property type="entry name" value="UBC"/>
</dbReference>
<dbReference type="PANTHER" id="PTHR24068">
    <property type="entry name" value="UBIQUITIN-CONJUGATING ENZYME E2"/>
    <property type="match status" value="1"/>
</dbReference>
<dbReference type="EMBL" id="GHBR01001441">
    <property type="protein sequence ID" value="NDJ96676.1"/>
    <property type="molecule type" value="Transcribed_RNA"/>
</dbReference>
<dbReference type="PROSITE" id="PS50127">
    <property type="entry name" value="UBC_2"/>
    <property type="match status" value="1"/>
</dbReference>
<sequence length="155" mass="17723">MVQMIGRILKETNMLLHEKLFGICINVDDSNFRLFHVKIDGPIDSPYEGGVFDLDLFLPEDYPISAPKVRFLTRIYHPNIDKIGRVCMDILKENWSPALQINKILLSLQALLASPNPNDPLENEIANHWNENEKDALETARKWTTDFAKPPPAIT</sequence>
<reference evidence="2" key="1">
    <citation type="submission" date="2018-11" db="EMBL/GenBank/DDBJ databases">
        <title>Myxobolus squamalis genome and transcriptome.</title>
        <authorList>
            <person name="Yahalomi D."/>
            <person name="Atkinson S.D."/>
            <person name="Neuhof M."/>
            <person name="Chang E.S."/>
            <person name="Philippe H."/>
            <person name="Cartwright P."/>
            <person name="Bartholomew J.L."/>
            <person name="Huchon D."/>
        </authorList>
    </citation>
    <scope>NUCLEOTIDE SEQUENCE</scope>
    <source>
        <strain evidence="2">71B08</strain>
        <tissue evidence="2">Whole</tissue>
    </source>
</reference>
<dbReference type="SUPFAM" id="SSF54495">
    <property type="entry name" value="UBC-like"/>
    <property type="match status" value="1"/>
</dbReference>
<dbReference type="Gene3D" id="3.10.110.10">
    <property type="entry name" value="Ubiquitin Conjugating Enzyme"/>
    <property type="match status" value="1"/>
</dbReference>
<dbReference type="InterPro" id="IPR016135">
    <property type="entry name" value="UBQ-conjugating_enzyme/RWD"/>
</dbReference>
<evidence type="ECO:0000313" key="2">
    <source>
        <dbReference type="EMBL" id="NDJ96676.1"/>
    </source>
</evidence>
<proteinExistence type="predicted"/>
<dbReference type="AlphaFoldDB" id="A0A6B2G2C8"/>